<proteinExistence type="inferred from homology"/>
<dbReference type="GO" id="GO:0005737">
    <property type="term" value="C:cytoplasm"/>
    <property type="evidence" value="ECO:0007669"/>
    <property type="project" value="TreeGrafter"/>
</dbReference>
<dbReference type="InterPro" id="IPR016130">
    <property type="entry name" value="Tyr_Pase_AS"/>
</dbReference>
<keyword evidence="2" id="KW-0378">Hydrolase</keyword>
<dbReference type="SUPFAM" id="SSF52799">
    <property type="entry name" value="(Phosphotyrosine protein) phosphatases II"/>
    <property type="match status" value="1"/>
</dbReference>
<organism evidence="9 10">
    <name type="scientific">Hibiscus trionum</name>
    <name type="common">Flower of an hour</name>
    <dbReference type="NCBI Taxonomy" id="183268"/>
    <lineage>
        <taxon>Eukaryota</taxon>
        <taxon>Viridiplantae</taxon>
        <taxon>Streptophyta</taxon>
        <taxon>Embryophyta</taxon>
        <taxon>Tracheophyta</taxon>
        <taxon>Spermatophyta</taxon>
        <taxon>Magnoliopsida</taxon>
        <taxon>eudicotyledons</taxon>
        <taxon>Gunneridae</taxon>
        <taxon>Pentapetalae</taxon>
        <taxon>rosids</taxon>
        <taxon>malvids</taxon>
        <taxon>Malvales</taxon>
        <taxon>Malvaceae</taxon>
        <taxon>Malvoideae</taxon>
        <taxon>Hibiscus</taxon>
    </lineage>
</organism>
<feature type="domain" description="Tyrosine-protein phosphatase" evidence="8">
    <location>
        <begin position="20"/>
        <end position="172"/>
    </location>
</feature>
<dbReference type="AlphaFoldDB" id="A0A9W7JB74"/>
<comment type="catalytic activity">
    <reaction evidence="5">
        <text>3,5-bis(diphospho)-1D-myo-inositol 1,2,4,6-tetrakisphosphate + H2O = 3-diphospho-1D-myo-inositol 1,2,4,5,6-pentakisphosphate + phosphate + 2 H(+)</text>
        <dbReference type="Rhea" id="RHEA:56312"/>
        <dbReference type="ChEBI" id="CHEBI:15377"/>
        <dbReference type="ChEBI" id="CHEBI:15378"/>
        <dbReference type="ChEBI" id="CHEBI:43474"/>
        <dbReference type="ChEBI" id="CHEBI:140372"/>
        <dbReference type="ChEBI" id="CHEBI:140374"/>
        <dbReference type="EC" id="3.6.1.52"/>
    </reaction>
    <physiologicalReaction direction="left-to-right" evidence="5">
        <dbReference type="Rhea" id="RHEA:56313"/>
    </physiologicalReaction>
</comment>
<evidence type="ECO:0000256" key="7">
    <source>
        <dbReference type="ARBA" id="ARBA00048424"/>
    </source>
</evidence>
<dbReference type="OrthoDB" id="6375174at2759"/>
<comment type="similarity">
    <text evidence="3">Belongs to the protein-tyrosine phosphatase family. Atypical dual-specificity phosphatase Siw14-like subfamily.</text>
</comment>
<evidence type="ECO:0000256" key="1">
    <source>
        <dbReference type="ARBA" id="ARBA00012527"/>
    </source>
</evidence>
<comment type="caution">
    <text evidence="9">The sequence shown here is derived from an EMBL/GenBank/DDBJ whole genome shotgun (WGS) entry which is preliminary data.</text>
</comment>
<protein>
    <recommendedName>
        <fullName evidence="1">diphosphoinositol-polyphosphate diphosphatase</fullName>
        <ecNumber evidence="1">3.6.1.52</ecNumber>
    </recommendedName>
</protein>
<comment type="catalytic activity">
    <reaction evidence="7">
        <text>6-diphospho-1D-myo-inositol pentakisphosphate + H2O = 1D-myo-inositol hexakisphosphate + phosphate + H(+)</text>
        <dbReference type="Rhea" id="RHEA:79703"/>
        <dbReference type="ChEBI" id="CHEBI:15377"/>
        <dbReference type="ChEBI" id="CHEBI:15378"/>
        <dbReference type="ChEBI" id="CHEBI:43474"/>
        <dbReference type="ChEBI" id="CHEBI:58130"/>
        <dbReference type="ChEBI" id="CHEBI:230534"/>
        <dbReference type="EC" id="3.6.1.52"/>
    </reaction>
    <physiologicalReaction direction="left-to-right" evidence="7">
        <dbReference type="Rhea" id="RHEA:79704"/>
    </physiologicalReaction>
</comment>
<evidence type="ECO:0000256" key="3">
    <source>
        <dbReference type="ARBA" id="ARBA00044949"/>
    </source>
</evidence>
<dbReference type="Gene3D" id="3.90.190.10">
    <property type="entry name" value="Protein tyrosine phosphatase superfamily"/>
    <property type="match status" value="1"/>
</dbReference>
<evidence type="ECO:0000256" key="6">
    <source>
        <dbReference type="ARBA" id="ARBA00047927"/>
    </source>
</evidence>
<comment type="catalytic activity">
    <reaction evidence="4">
        <text>5-diphospho-1D-myo-inositol 1,2,3,4,6-pentakisphosphate + H2O = 1D-myo-inositol hexakisphosphate + phosphate + H(+)</text>
        <dbReference type="Rhea" id="RHEA:22384"/>
        <dbReference type="ChEBI" id="CHEBI:15377"/>
        <dbReference type="ChEBI" id="CHEBI:15378"/>
        <dbReference type="ChEBI" id="CHEBI:43474"/>
        <dbReference type="ChEBI" id="CHEBI:58130"/>
        <dbReference type="ChEBI" id="CHEBI:58628"/>
        <dbReference type="EC" id="3.6.1.52"/>
    </reaction>
    <physiologicalReaction direction="left-to-right" evidence="4">
        <dbReference type="Rhea" id="RHEA:22385"/>
    </physiologicalReaction>
</comment>
<evidence type="ECO:0000256" key="5">
    <source>
        <dbReference type="ARBA" id="ARBA00047562"/>
    </source>
</evidence>
<dbReference type="EMBL" id="BSYR01000061">
    <property type="protein sequence ID" value="GMJ11356.1"/>
    <property type="molecule type" value="Genomic_DNA"/>
</dbReference>
<dbReference type="FunFam" id="3.90.190.10:FF:000024">
    <property type="entry name" value="probable tyrosine-protein phosphatase At1g05000"/>
    <property type="match status" value="1"/>
</dbReference>
<gene>
    <name evidence="9" type="ORF">HRI_004804800</name>
</gene>
<dbReference type="InterPro" id="IPR004861">
    <property type="entry name" value="Siw14-like"/>
</dbReference>
<accession>A0A9W7JB74</accession>
<dbReference type="GO" id="GO:0052845">
    <property type="term" value="F:inositol-5-diphosphate-1,2,3,4,6-pentakisphosphate diphosphatase activity"/>
    <property type="evidence" value="ECO:0007669"/>
    <property type="project" value="UniProtKB-ARBA"/>
</dbReference>
<evidence type="ECO:0000256" key="4">
    <source>
        <dbReference type="ARBA" id="ARBA00047342"/>
    </source>
</evidence>
<evidence type="ECO:0000313" key="9">
    <source>
        <dbReference type="EMBL" id="GMJ11356.1"/>
    </source>
</evidence>
<dbReference type="EC" id="3.6.1.52" evidence="1"/>
<dbReference type="GO" id="GO:0016791">
    <property type="term" value="F:phosphatase activity"/>
    <property type="evidence" value="ECO:0007669"/>
    <property type="project" value="InterPro"/>
</dbReference>
<dbReference type="PRINTS" id="PR01911">
    <property type="entry name" value="PFDSPHPHTASE"/>
</dbReference>
<dbReference type="InterPro" id="IPR029021">
    <property type="entry name" value="Prot-tyrosine_phosphatase-like"/>
</dbReference>
<dbReference type="Pfam" id="PF03162">
    <property type="entry name" value="Y_phosphatase2"/>
    <property type="match status" value="1"/>
</dbReference>
<evidence type="ECO:0000313" key="10">
    <source>
        <dbReference type="Proteomes" id="UP001165190"/>
    </source>
</evidence>
<sequence>MACIIEDDDGDNAVMEPPYNFSTVEEGVYRAGCPRPSNSAFLETLNLRSIIYLCLEPYPEENMEFLRAHHIQLFQFGIEGKKEPSFAAPTDAIREALKILIDVRNHPVLIHCNHGKHRTGRLVGCLRKLQNWCFSSVIDEYKCFAGIKSRTTDVKFIEIFDATCLRQSIHSILYRYQGYGTGKRRLLCGENDRHIPQVASV</sequence>
<comment type="catalytic activity">
    <reaction evidence="6">
        <text>1,5-bis(diphospho)-1D-myo-inositol 2,3,4,6-tetrakisphosphate + H2O = 1-diphospho-1D-myo-inositol 2,3,4,5,6-pentakisphosphate + phosphate + 2 H(+)</text>
        <dbReference type="Rhea" id="RHEA:79699"/>
        <dbReference type="ChEBI" id="CHEBI:15377"/>
        <dbReference type="ChEBI" id="CHEBI:15378"/>
        <dbReference type="ChEBI" id="CHEBI:43474"/>
        <dbReference type="ChEBI" id="CHEBI:74946"/>
        <dbReference type="ChEBI" id="CHEBI:77983"/>
        <dbReference type="EC" id="3.6.1.52"/>
    </reaction>
    <physiologicalReaction direction="left-to-right" evidence="6">
        <dbReference type="Rhea" id="RHEA:79700"/>
    </physiologicalReaction>
</comment>
<dbReference type="PANTHER" id="PTHR31126">
    <property type="entry name" value="TYROSINE-PROTEIN PHOSPHATASE"/>
    <property type="match status" value="1"/>
</dbReference>
<dbReference type="GO" id="GO:0052847">
    <property type="term" value="F:inositol-1,5-bisdiphosphate-2,3,4,6-tetrakisphosphate 5-diphosphatase activity"/>
    <property type="evidence" value="ECO:0007669"/>
    <property type="project" value="UniProtKB-ARBA"/>
</dbReference>
<dbReference type="Proteomes" id="UP001165190">
    <property type="component" value="Unassembled WGS sequence"/>
</dbReference>
<dbReference type="PROSITE" id="PS50054">
    <property type="entry name" value="TYR_PHOSPHATASE_DUAL"/>
    <property type="match status" value="1"/>
</dbReference>
<keyword evidence="10" id="KW-1185">Reference proteome</keyword>
<evidence type="ECO:0000259" key="8">
    <source>
        <dbReference type="PROSITE" id="PS50054"/>
    </source>
</evidence>
<evidence type="ECO:0000256" key="2">
    <source>
        <dbReference type="ARBA" id="ARBA00022801"/>
    </source>
</evidence>
<reference evidence="9" key="1">
    <citation type="submission" date="2023-05" db="EMBL/GenBank/DDBJ databases">
        <title>Genome and transcriptome analyses reveal genes involved in the formation of fine ridges on petal epidermal cells in Hibiscus trionum.</title>
        <authorList>
            <person name="Koshimizu S."/>
            <person name="Masuda S."/>
            <person name="Ishii T."/>
            <person name="Shirasu K."/>
            <person name="Hoshino A."/>
            <person name="Arita M."/>
        </authorList>
    </citation>
    <scope>NUCLEOTIDE SEQUENCE</scope>
    <source>
        <strain evidence="9">Hamamatsu line</strain>
    </source>
</reference>
<dbReference type="InterPro" id="IPR020422">
    <property type="entry name" value="TYR_PHOSPHATASE_DUAL_dom"/>
</dbReference>
<dbReference type="PANTHER" id="PTHR31126:SF46">
    <property type="entry name" value="TYROSINE-PROTEIN PHOSPHATASE DSP5"/>
    <property type="match status" value="1"/>
</dbReference>
<dbReference type="InterPro" id="IPR020428">
    <property type="entry name" value="PFA-DSPs"/>
</dbReference>
<name>A0A9W7JB74_HIBTR</name>
<dbReference type="PROSITE" id="PS00383">
    <property type="entry name" value="TYR_PHOSPHATASE_1"/>
    <property type="match status" value="1"/>
</dbReference>